<dbReference type="InterPro" id="IPR029063">
    <property type="entry name" value="SAM-dependent_MTases_sf"/>
</dbReference>
<gene>
    <name evidence="3" type="ORF">GCM10007036_23660</name>
</gene>
<feature type="domain" description="Methyltransferase regulatory" evidence="1">
    <location>
        <begin position="224"/>
        <end position="306"/>
    </location>
</feature>
<dbReference type="Pfam" id="PF13847">
    <property type="entry name" value="Methyltransf_31"/>
    <property type="match status" value="1"/>
</dbReference>
<organism evidence="3 4">
    <name type="scientific">Alsobacter metallidurans</name>
    <dbReference type="NCBI Taxonomy" id="340221"/>
    <lineage>
        <taxon>Bacteria</taxon>
        <taxon>Pseudomonadati</taxon>
        <taxon>Pseudomonadota</taxon>
        <taxon>Alphaproteobacteria</taxon>
        <taxon>Hyphomicrobiales</taxon>
        <taxon>Alsobacteraceae</taxon>
        <taxon>Alsobacter</taxon>
    </lineage>
</organism>
<keyword evidence="4" id="KW-1185">Reference proteome</keyword>
<dbReference type="RefSeq" id="WP_188517978.1">
    <property type="nucleotide sequence ID" value="NZ_BMES01000002.1"/>
</dbReference>
<evidence type="ECO:0000313" key="4">
    <source>
        <dbReference type="Proteomes" id="UP000603912"/>
    </source>
</evidence>
<dbReference type="EMBL" id="BMES01000002">
    <property type="protein sequence ID" value="GGH20238.1"/>
    <property type="molecule type" value="Genomic_DNA"/>
</dbReference>
<evidence type="ECO:0000313" key="3">
    <source>
        <dbReference type="EMBL" id="GGH20238.1"/>
    </source>
</evidence>
<keyword evidence="3" id="KW-0808">Transferase</keyword>
<dbReference type="Gene3D" id="3.40.50.150">
    <property type="entry name" value="Vaccinia Virus protein VP39"/>
    <property type="match status" value="1"/>
</dbReference>
<dbReference type="SUPFAM" id="SSF53335">
    <property type="entry name" value="S-adenosyl-L-methionine-dependent methyltransferases"/>
    <property type="match status" value="1"/>
</dbReference>
<dbReference type="Proteomes" id="UP000603912">
    <property type="component" value="Unassembled WGS sequence"/>
</dbReference>
<dbReference type="InterPro" id="IPR018773">
    <property type="entry name" value="MeTrfase_reg_dom_prd"/>
</dbReference>
<dbReference type="InterPro" id="IPR025714">
    <property type="entry name" value="Methyltranfer_dom"/>
</dbReference>
<dbReference type="CDD" id="cd02440">
    <property type="entry name" value="AdoMet_MTases"/>
    <property type="match status" value="1"/>
</dbReference>
<name>A0A917I874_9HYPH</name>
<dbReference type="GO" id="GO:0032259">
    <property type="term" value="P:methylation"/>
    <property type="evidence" value="ECO:0007669"/>
    <property type="project" value="UniProtKB-KW"/>
</dbReference>
<reference evidence="3" key="1">
    <citation type="journal article" date="2014" name="Int. J. Syst. Evol. Microbiol.">
        <title>Complete genome sequence of Corynebacterium casei LMG S-19264T (=DSM 44701T), isolated from a smear-ripened cheese.</title>
        <authorList>
            <consortium name="US DOE Joint Genome Institute (JGI-PGF)"/>
            <person name="Walter F."/>
            <person name="Albersmeier A."/>
            <person name="Kalinowski J."/>
            <person name="Ruckert C."/>
        </authorList>
    </citation>
    <scope>NUCLEOTIDE SEQUENCE</scope>
    <source>
        <strain evidence="3">CGMCC 1.12214</strain>
    </source>
</reference>
<comment type="caution">
    <text evidence="3">The sequence shown here is derived from an EMBL/GenBank/DDBJ whole genome shotgun (WGS) entry which is preliminary data.</text>
</comment>
<reference evidence="3" key="2">
    <citation type="submission" date="2020-09" db="EMBL/GenBank/DDBJ databases">
        <authorList>
            <person name="Sun Q."/>
            <person name="Zhou Y."/>
        </authorList>
    </citation>
    <scope>NUCLEOTIDE SEQUENCE</scope>
    <source>
        <strain evidence="3">CGMCC 1.12214</strain>
    </source>
</reference>
<feature type="domain" description="Methyltransferase" evidence="2">
    <location>
        <begin position="53"/>
        <end position="160"/>
    </location>
</feature>
<evidence type="ECO:0000259" key="1">
    <source>
        <dbReference type="Pfam" id="PF10119"/>
    </source>
</evidence>
<dbReference type="GO" id="GO:0008168">
    <property type="term" value="F:methyltransferase activity"/>
    <property type="evidence" value="ECO:0007669"/>
    <property type="project" value="UniProtKB-KW"/>
</dbReference>
<dbReference type="PANTHER" id="PTHR43861">
    <property type="entry name" value="TRANS-ACONITATE 2-METHYLTRANSFERASE-RELATED"/>
    <property type="match status" value="1"/>
</dbReference>
<keyword evidence="3" id="KW-0489">Methyltransferase</keyword>
<protein>
    <submittedName>
        <fullName evidence="3">S-adenosylmethionine-dependent methyltransferase</fullName>
    </submittedName>
</protein>
<dbReference type="Pfam" id="PF10119">
    <property type="entry name" value="MethyTransf_Reg"/>
    <property type="match status" value="1"/>
</dbReference>
<evidence type="ECO:0000259" key="2">
    <source>
        <dbReference type="Pfam" id="PF13847"/>
    </source>
</evidence>
<sequence>MSGLPGWSRGYPVTRIYPPSWHGFQAPAHLRAVCALAGARWDVDPAAPLAIAEIGCGTGYTASLLAAGNRHASVIGIDYNPAQIAEARRLAAEAGLANLRFIEADLAECGDAAIDALPEFDVITVHGVWSWVADPVRDGILRIIRRRLKAGGIALVSYNALPGAAAAMGLARLARGEIRKAGDPLQGVQAARALTERLIAARAPHLLPSSWRRVLTGDAPGASDGYLIHEFQTEHWRPSFFEDVADAMASARCDFVGSATVDENFPQMSLDPAQRALWDEAGSEAERQLIFDLCVQRAFRRDVYMRGRRALDRESAVDGLWVAAVTHAQGEMEFTTQAGVATLSSAQVAPIRASLASGPKTIAALRTLPGCDGLTASELLAVLLGSRTAAPLWRDPGADPEMATASDSAHRFNAVAAREFAPHGVGRAQLGLASLALGGATPASALELAVAQRLLEDPATHDDAALIAARLPPAGAVPAAEIMAGLEAAIADILRDKAPAWRALDVI</sequence>
<dbReference type="AlphaFoldDB" id="A0A917I874"/>
<accession>A0A917I874</accession>
<proteinExistence type="predicted"/>